<dbReference type="AlphaFoldDB" id="A0A6A6G706"/>
<dbReference type="Proteomes" id="UP000799538">
    <property type="component" value="Unassembled WGS sequence"/>
</dbReference>
<feature type="region of interest" description="Disordered" evidence="1">
    <location>
        <begin position="651"/>
        <end position="680"/>
    </location>
</feature>
<sequence length="680" mass="78160">MTSSERGSKSISKSEMVTVQLPVIEDIPSELVEFVRLYKYGFWSEADVYFAEVLQDHISLFPIIAEYAKFLLEQGRHSSLSTRMEDHLAEYGEKYTDKERGLLRHYSAIGRGSTSTSDQYDPLEWLPALRIARKVLPNGRCQLLWSKGASDIHLEISDIDLDHVKLCLQTTLWDRRMNDLRQQTLFHELHALNDSPIIDPYQRFAWCSLADAMILLPFQLLGCVDSKDIFTVADTLADLWWDLHRLDTVDEDVDLVRWLDLVDALWREIIWHADRLGKGFDQRLDVEDQEHISRATHLCIDLLRRIRQNLRWNMMSPTVPYSIKYASICADLWFFESGASLTQSVAARKAYGLRLADIEGIGGRHFISALSLFCQSLFKQEAYVYCWRAILQYYKLSTSGYFQSNGQLAGVVSELLAKTGNSHWRAVLDMTHWRATQYRALERPNFPLDDVPPSPQGSPVLSPQARLPMAWADRLFGDLEPNSTDTTKCESVPLLDEDAASIIDTDTNGTDEMKSEIARQTFDAPARPVGDQVLHMQCPFYFLDCSMHFTDRNAWEDHCQNHLKRASPPTIMTCVHCQTSDSWDNYLKHLWWKHKGHGKLAEVPFDKRLLMTLLKKRIIEVSVYQELLNNGVLGHRRKDAPLTLLQHPAAERRRWGRKARSEPSEPTILDDVPSQASDVH</sequence>
<evidence type="ECO:0000313" key="2">
    <source>
        <dbReference type="EMBL" id="KAF2221551.1"/>
    </source>
</evidence>
<evidence type="ECO:0000256" key="1">
    <source>
        <dbReference type="SAM" id="MobiDB-lite"/>
    </source>
</evidence>
<evidence type="ECO:0000313" key="3">
    <source>
        <dbReference type="Proteomes" id="UP000799538"/>
    </source>
</evidence>
<dbReference type="OrthoDB" id="3945648at2759"/>
<accession>A0A6A6G706</accession>
<keyword evidence="3" id="KW-1185">Reference proteome</keyword>
<gene>
    <name evidence="2" type="ORF">BDZ85DRAFT_18361</name>
</gene>
<protein>
    <submittedName>
        <fullName evidence="2">Uncharacterized protein</fullName>
    </submittedName>
</protein>
<organism evidence="2 3">
    <name type="scientific">Elsinoe ampelina</name>
    <dbReference type="NCBI Taxonomy" id="302913"/>
    <lineage>
        <taxon>Eukaryota</taxon>
        <taxon>Fungi</taxon>
        <taxon>Dikarya</taxon>
        <taxon>Ascomycota</taxon>
        <taxon>Pezizomycotina</taxon>
        <taxon>Dothideomycetes</taxon>
        <taxon>Dothideomycetidae</taxon>
        <taxon>Myriangiales</taxon>
        <taxon>Elsinoaceae</taxon>
        <taxon>Elsinoe</taxon>
    </lineage>
</organism>
<feature type="compositionally biased region" description="Basic and acidic residues" evidence="1">
    <location>
        <begin position="651"/>
        <end position="663"/>
    </location>
</feature>
<reference evidence="3" key="1">
    <citation type="journal article" date="2020" name="Stud. Mycol.">
        <title>101 Dothideomycetes genomes: A test case for predicting lifestyles and emergence of pathogens.</title>
        <authorList>
            <person name="Haridas S."/>
            <person name="Albert R."/>
            <person name="Binder M."/>
            <person name="Bloem J."/>
            <person name="LaButti K."/>
            <person name="Salamov A."/>
            <person name="Andreopoulos B."/>
            <person name="Baker S."/>
            <person name="Barry K."/>
            <person name="Bills G."/>
            <person name="Bluhm B."/>
            <person name="Cannon C."/>
            <person name="Castanera R."/>
            <person name="Culley D."/>
            <person name="Daum C."/>
            <person name="Ezra D."/>
            <person name="Gonzalez J."/>
            <person name="Henrissat B."/>
            <person name="Kuo A."/>
            <person name="Liang C."/>
            <person name="Lipzen A."/>
            <person name="Lutzoni F."/>
            <person name="Magnuson J."/>
            <person name="Mondo S."/>
            <person name="Nolan M."/>
            <person name="Ohm R."/>
            <person name="Pangilinan J."/>
            <person name="Park H.-J."/>
            <person name="Ramirez L."/>
            <person name="Alfaro M."/>
            <person name="Sun H."/>
            <person name="Tritt A."/>
            <person name="Yoshinaga Y."/>
            <person name="Zwiers L.-H."/>
            <person name="Turgeon B."/>
            <person name="Goodwin S."/>
            <person name="Spatafora J."/>
            <person name="Crous P."/>
            <person name="Grigoriev I."/>
        </authorList>
    </citation>
    <scope>NUCLEOTIDE SEQUENCE [LARGE SCALE GENOMIC DNA]</scope>
    <source>
        <strain evidence="3">CECT 20119</strain>
    </source>
</reference>
<proteinExistence type="predicted"/>
<dbReference type="EMBL" id="ML992510">
    <property type="protein sequence ID" value="KAF2221551.1"/>
    <property type="molecule type" value="Genomic_DNA"/>
</dbReference>
<name>A0A6A6G706_9PEZI</name>